<reference evidence="5" key="1">
    <citation type="submission" date="2020-08" db="EMBL/GenBank/DDBJ databases">
        <title>Multicomponent nature underlies the extraordinary mechanical properties of spider dragline silk.</title>
        <authorList>
            <person name="Kono N."/>
            <person name="Nakamura H."/>
            <person name="Mori M."/>
            <person name="Yoshida Y."/>
            <person name="Ohtoshi R."/>
            <person name="Malay A.D."/>
            <person name="Moran D.A.P."/>
            <person name="Tomita M."/>
            <person name="Numata K."/>
            <person name="Arakawa K."/>
        </authorList>
    </citation>
    <scope>NUCLEOTIDE SEQUENCE</scope>
</reference>
<proteinExistence type="predicted"/>
<evidence type="ECO:0000313" key="6">
    <source>
        <dbReference type="Proteomes" id="UP000886998"/>
    </source>
</evidence>
<dbReference type="GO" id="GO:0003723">
    <property type="term" value="F:RNA binding"/>
    <property type="evidence" value="ECO:0007669"/>
    <property type="project" value="UniProtKB-UniRule"/>
</dbReference>
<dbReference type="PANTHER" id="PTHR16001">
    <property type="entry name" value="ECTO-NOX DISULFIDE-THIOL EXCHANGER"/>
    <property type="match status" value="1"/>
</dbReference>
<dbReference type="Proteomes" id="UP000886998">
    <property type="component" value="Unassembled WGS sequence"/>
</dbReference>
<protein>
    <submittedName>
        <fullName evidence="5">Ecto-NOX disulfide-thiol exchanger 2</fullName>
    </submittedName>
</protein>
<dbReference type="SMART" id="SM00360">
    <property type="entry name" value="RRM"/>
    <property type="match status" value="1"/>
</dbReference>
<evidence type="ECO:0000256" key="2">
    <source>
        <dbReference type="PROSITE-ProRule" id="PRU00176"/>
    </source>
</evidence>
<name>A0A8X7BZA8_9ARAC</name>
<dbReference type="PANTHER" id="PTHR16001:SF4">
    <property type="entry name" value="ECTO-NOX DISULFIDE-THIOL EXCHANGER 1-LIKE PROTEIN"/>
    <property type="match status" value="1"/>
</dbReference>
<dbReference type="InterPro" id="IPR012677">
    <property type="entry name" value="Nucleotide-bd_a/b_plait_sf"/>
</dbReference>
<dbReference type="InterPro" id="IPR000504">
    <property type="entry name" value="RRM_dom"/>
</dbReference>
<dbReference type="EMBL" id="BMAV01005892">
    <property type="protein sequence ID" value="GFY47314.1"/>
    <property type="molecule type" value="Genomic_DNA"/>
</dbReference>
<keyword evidence="6" id="KW-1185">Reference proteome</keyword>
<evidence type="ECO:0000256" key="3">
    <source>
        <dbReference type="SAM" id="Coils"/>
    </source>
</evidence>
<evidence type="ECO:0000256" key="1">
    <source>
        <dbReference type="ARBA" id="ARBA00022884"/>
    </source>
</evidence>
<gene>
    <name evidence="5" type="primary">Enox2</name>
    <name evidence="5" type="ORF">TNIN_88911</name>
</gene>
<feature type="coiled-coil region" evidence="3">
    <location>
        <begin position="276"/>
        <end position="310"/>
    </location>
</feature>
<dbReference type="OrthoDB" id="6435563at2759"/>
<dbReference type="SUPFAM" id="SSF54928">
    <property type="entry name" value="RNA-binding domain, RBD"/>
    <property type="match status" value="1"/>
</dbReference>
<accession>A0A8X7BZA8</accession>
<dbReference type="InterPro" id="IPR038876">
    <property type="entry name" value="ENOX"/>
</dbReference>
<dbReference type="AlphaFoldDB" id="A0A8X7BZA8"/>
<evidence type="ECO:0000259" key="4">
    <source>
        <dbReference type="PROSITE" id="PS50102"/>
    </source>
</evidence>
<dbReference type="GO" id="GO:0009897">
    <property type="term" value="C:external side of plasma membrane"/>
    <property type="evidence" value="ECO:0007669"/>
    <property type="project" value="InterPro"/>
</dbReference>
<dbReference type="Pfam" id="PF00076">
    <property type="entry name" value="RRM_1"/>
    <property type="match status" value="1"/>
</dbReference>
<keyword evidence="3" id="KW-0175">Coiled coil</keyword>
<dbReference type="Gene3D" id="3.30.70.330">
    <property type="match status" value="1"/>
</dbReference>
<comment type="caution">
    <text evidence="5">The sequence shown here is derived from an EMBL/GenBank/DDBJ whole genome shotgun (WGS) entry which is preliminary data.</text>
</comment>
<dbReference type="InterPro" id="IPR035979">
    <property type="entry name" value="RBD_domain_sf"/>
</dbReference>
<evidence type="ECO:0000313" key="5">
    <source>
        <dbReference type="EMBL" id="GFY47314.1"/>
    </source>
</evidence>
<dbReference type="PROSITE" id="PS50102">
    <property type="entry name" value="RRM"/>
    <property type="match status" value="1"/>
</dbReference>
<dbReference type="GO" id="GO:0007624">
    <property type="term" value="P:ultradian rhythm"/>
    <property type="evidence" value="ECO:0007669"/>
    <property type="project" value="InterPro"/>
</dbReference>
<sequence>MDSPPDSYMHLNQGNYTMMSSFTQNPAHWVLSDKNVPDTNLNVSPTPEVKSETNTFLTPYINMTNDPNINSCYPLHYYHPQVAIGSNFSLPITLSNAVLTPPAAGSKANYSPKPDGCHTVFVGGLPEKITASIITEVFEKIGEINSVRMHSKKFCHVRFTDEESVEQALLLSGYEIKIENKDEPAYKGKLIVNYAVCRKDQRNFECRQRQERRFWRHYEKAHCPPPLPCFSEHEAASVNEKLRSAETFKEAVQLLITWLEKGQCVKGKTGTFYGILQNVNNHVSRLASEKSKCEEEVKKARENFYELTRRIQLELSEIKKVYAAAEIQKNWDLFSKTQRRHIENWKKEAISFSTALLTARVEEDMDLDLDEDRSCSEKVKQKVSYADNYTQCEVGTIENETHVIALIAIFLLVHPYGIPTDTIRSHVVKIQPNLSLIKIENVMKKFPNIFQEELTEVYETKWRLVGYNPLFFR</sequence>
<dbReference type="GO" id="GO:0016491">
    <property type="term" value="F:oxidoreductase activity"/>
    <property type="evidence" value="ECO:0007669"/>
    <property type="project" value="InterPro"/>
</dbReference>
<keyword evidence="1 2" id="KW-0694">RNA-binding</keyword>
<organism evidence="5 6">
    <name type="scientific">Trichonephila inaurata madagascariensis</name>
    <dbReference type="NCBI Taxonomy" id="2747483"/>
    <lineage>
        <taxon>Eukaryota</taxon>
        <taxon>Metazoa</taxon>
        <taxon>Ecdysozoa</taxon>
        <taxon>Arthropoda</taxon>
        <taxon>Chelicerata</taxon>
        <taxon>Arachnida</taxon>
        <taxon>Araneae</taxon>
        <taxon>Araneomorphae</taxon>
        <taxon>Entelegynae</taxon>
        <taxon>Araneoidea</taxon>
        <taxon>Nephilidae</taxon>
        <taxon>Trichonephila</taxon>
        <taxon>Trichonephila inaurata</taxon>
    </lineage>
</organism>
<feature type="domain" description="RRM" evidence="4">
    <location>
        <begin position="118"/>
        <end position="183"/>
    </location>
</feature>